<evidence type="ECO:0000256" key="1">
    <source>
        <dbReference type="ARBA" id="ARBA00022908"/>
    </source>
</evidence>
<dbReference type="InterPro" id="IPR050090">
    <property type="entry name" value="Tyrosine_recombinase_XerCD"/>
</dbReference>
<comment type="caution">
    <text evidence="6">The sequence shown here is derived from an EMBL/GenBank/DDBJ whole genome shotgun (WGS) entry which is preliminary data.</text>
</comment>
<feature type="domain" description="Tyr recombinase" evidence="4">
    <location>
        <begin position="119"/>
        <end position="302"/>
    </location>
</feature>
<keyword evidence="2" id="KW-0238">DNA-binding</keyword>
<dbReference type="InterPro" id="IPR010998">
    <property type="entry name" value="Integrase_recombinase_N"/>
</dbReference>
<evidence type="ECO:0000256" key="3">
    <source>
        <dbReference type="ARBA" id="ARBA00023172"/>
    </source>
</evidence>
<sequence>MTALAPTLQSFFTTRLVGEFGVSAHTVAAYRDTWRLLLRFIAATERTAPQDVDLADVDADVISAFLTYLEKDRHNAVTTRNARLAAIHSFYVFAAYAHPEHGATISQILAIPAKRHPRTDVTYLTADQVSALLGAPDRATRAGRRDHALIQLAVTAGLRVCELTALRTSDIHLGVGPHVACQGKGRKKRITPLDRQTVTVLREFAATIPVGGFLFPTRTGTRMSTDAVAARISQHARNAARTCPSINACAITPHVLRHTAAMRLLTAGIDTTVIALWLGHESVETTQIYLHADLATKEKALDRTKPTGARPGRYKTKSDTLLHFLESL</sequence>
<dbReference type="InterPro" id="IPR004107">
    <property type="entry name" value="Integrase_SAM-like_N"/>
</dbReference>
<dbReference type="GO" id="GO:0003677">
    <property type="term" value="F:DNA binding"/>
    <property type="evidence" value="ECO:0007669"/>
    <property type="project" value="UniProtKB-KW"/>
</dbReference>
<dbReference type="InterPro" id="IPR011010">
    <property type="entry name" value="DNA_brk_join_enz"/>
</dbReference>
<dbReference type="Gene3D" id="1.10.150.130">
    <property type="match status" value="1"/>
</dbReference>
<name>A0A1J5QM90_9ZZZZ</name>
<dbReference type="Pfam" id="PF02899">
    <property type="entry name" value="Phage_int_SAM_1"/>
    <property type="match status" value="1"/>
</dbReference>
<protein>
    <submittedName>
        <fullName evidence="6">Tyrosine recombinase XerD</fullName>
    </submittedName>
</protein>
<accession>A0A1J5QM90</accession>
<organism evidence="6">
    <name type="scientific">mine drainage metagenome</name>
    <dbReference type="NCBI Taxonomy" id="410659"/>
    <lineage>
        <taxon>unclassified sequences</taxon>
        <taxon>metagenomes</taxon>
        <taxon>ecological metagenomes</taxon>
    </lineage>
</organism>
<dbReference type="SUPFAM" id="SSF56349">
    <property type="entry name" value="DNA breaking-rejoining enzymes"/>
    <property type="match status" value="1"/>
</dbReference>
<reference evidence="6" key="1">
    <citation type="submission" date="2016-10" db="EMBL/GenBank/DDBJ databases">
        <title>Sequence of Gallionella enrichment culture.</title>
        <authorList>
            <person name="Poehlein A."/>
            <person name="Muehling M."/>
            <person name="Daniel R."/>
        </authorList>
    </citation>
    <scope>NUCLEOTIDE SEQUENCE</scope>
</reference>
<dbReference type="GO" id="GO:0006310">
    <property type="term" value="P:DNA recombination"/>
    <property type="evidence" value="ECO:0007669"/>
    <property type="project" value="UniProtKB-KW"/>
</dbReference>
<dbReference type="InterPro" id="IPR044068">
    <property type="entry name" value="CB"/>
</dbReference>
<proteinExistence type="predicted"/>
<dbReference type="PROSITE" id="PS51898">
    <property type="entry name" value="TYR_RECOMBINASE"/>
    <property type="match status" value="1"/>
</dbReference>
<evidence type="ECO:0000256" key="2">
    <source>
        <dbReference type="ARBA" id="ARBA00023125"/>
    </source>
</evidence>
<dbReference type="EMBL" id="MLJW01001367">
    <property type="protein sequence ID" value="OIQ78627.1"/>
    <property type="molecule type" value="Genomic_DNA"/>
</dbReference>
<dbReference type="AlphaFoldDB" id="A0A1J5QM90"/>
<dbReference type="PROSITE" id="PS51900">
    <property type="entry name" value="CB"/>
    <property type="match status" value="1"/>
</dbReference>
<keyword evidence="1" id="KW-0229">DNA integration</keyword>
<dbReference type="Gene3D" id="1.10.443.10">
    <property type="entry name" value="Intergrase catalytic core"/>
    <property type="match status" value="1"/>
</dbReference>
<dbReference type="Pfam" id="PF00589">
    <property type="entry name" value="Phage_integrase"/>
    <property type="match status" value="1"/>
</dbReference>
<feature type="domain" description="Core-binding (CB)" evidence="5">
    <location>
        <begin position="2"/>
        <end position="95"/>
    </location>
</feature>
<gene>
    <name evidence="6" type="primary">xerD_34</name>
    <name evidence="6" type="ORF">GALL_396600</name>
</gene>
<evidence type="ECO:0000259" key="5">
    <source>
        <dbReference type="PROSITE" id="PS51900"/>
    </source>
</evidence>
<dbReference type="PANTHER" id="PTHR30349">
    <property type="entry name" value="PHAGE INTEGRASE-RELATED"/>
    <property type="match status" value="1"/>
</dbReference>
<dbReference type="GO" id="GO:0015074">
    <property type="term" value="P:DNA integration"/>
    <property type="evidence" value="ECO:0007669"/>
    <property type="project" value="UniProtKB-KW"/>
</dbReference>
<dbReference type="InterPro" id="IPR013762">
    <property type="entry name" value="Integrase-like_cat_sf"/>
</dbReference>
<dbReference type="InterPro" id="IPR002104">
    <property type="entry name" value="Integrase_catalytic"/>
</dbReference>
<evidence type="ECO:0000313" key="6">
    <source>
        <dbReference type="EMBL" id="OIQ78627.1"/>
    </source>
</evidence>
<keyword evidence="3" id="KW-0233">DNA recombination</keyword>
<dbReference type="PANTHER" id="PTHR30349:SF81">
    <property type="entry name" value="TYROSINE RECOMBINASE XERC"/>
    <property type="match status" value="1"/>
</dbReference>
<evidence type="ECO:0000259" key="4">
    <source>
        <dbReference type="PROSITE" id="PS51898"/>
    </source>
</evidence>